<dbReference type="OrthoDB" id="9775607at2"/>
<dbReference type="EMBL" id="BFBB01000001">
    <property type="protein sequence ID" value="GBF48557.1"/>
    <property type="molecule type" value="Genomic_DNA"/>
</dbReference>
<dbReference type="PANTHER" id="PTHR11647:SF1">
    <property type="entry name" value="COLLAPSIN RESPONSE MEDIATOR PROTEIN"/>
    <property type="match status" value="1"/>
</dbReference>
<accession>A0A2P2DVC2</accession>
<dbReference type="SUPFAM" id="SSF51556">
    <property type="entry name" value="Metallo-dependent hydrolases"/>
    <property type="match status" value="1"/>
</dbReference>
<dbReference type="RefSeq" id="WP_108972487.1">
    <property type="nucleotide sequence ID" value="NZ_BFBB01000001.1"/>
</dbReference>
<dbReference type="InterPro" id="IPR032466">
    <property type="entry name" value="Metal_Hydrolase"/>
</dbReference>
<dbReference type="InterPro" id="IPR011059">
    <property type="entry name" value="Metal-dep_hydrolase_composite"/>
</dbReference>
<name>A0A2P2DVC2_9LEPT</name>
<dbReference type="Proteomes" id="UP000245133">
    <property type="component" value="Unassembled WGS sequence"/>
</dbReference>
<dbReference type="AlphaFoldDB" id="A0A2P2DVC2"/>
<organism evidence="1 2">
    <name type="scientific">Leptospira ryugenii</name>
    <dbReference type="NCBI Taxonomy" id="1917863"/>
    <lineage>
        <taxon>Bacteria</taxon>
        <taxon>Pseudomonadati</taxon>
        <taxon>Spirochaetota</taxon>
        <taxon>Spirochaetia</taxon>
        <taxon>Leptospirales</taxon>
        <taxon>Leptospiraceae</taxon>
        <taxon>Leptospira</taxon>
    </lineage>
</organism>
<reference evidence="1 2" key="1">
    <citation type="submission" date="2018-02" db="EMBL/GenBank/DDBJ databases">
        <title>Novel Leptospira species isolated from soil and water in Japan.</title>
        <authorList>
            <person name="Nakao R."/>
            <person name="Masuzawa T."/>
        </authorList>
    </citation>
    <scope>NUCLEOTIDE SEQUENCE [LARGE SCALE GENOMIC DNA]</scope>
    <source>
        <strain evidence="1 2">YH101</strain>
    </source>
</reference>
<dbReference type="PANTHER" id="PTHR11647">
    <property type="entry name" value="HYDRANTOINASE/DIHYDROPYRIMIDINASE FAMILY MEMBER"/>
    <property type="match status" value="1"/>
</dbReference>
<comment type="caution">
    <text evidence="1">The sequence shown here is derived from an EMBL/GenBank/DDBJ whole genome shotgun (WGS) entry which is preliminary data.</text>
</comment>
<dbReference type="InterPro" id="IPR050378">
    <property type="entry name" value="Metallo-dep_Hydrolases_sf"/>
</dbReference>
<dbReference type="Gene3D" id="3.20.20.140">
    <property type="entry name" value="Metal-dependent hydrolases"/>
    <property type="match status" value="1"/>
</dbReference>
<gene>
    <name evidence="1" type="ORF">LPTSP4_00560</name>
</gene>
<protein>
    <submittedName>
        <fullName evidence="1">N-acyl-D-glutamate deacylase</fullName>
    </submittedName>
</protein>
<dbReference type="GO" id="GO:0005829">
    <property type="term" value="C:cytosol"/>
    <property type="evidence" value="ECO:0007669"/>
    <property type="project" value="TreeGrafter"/>
</dbReference>
<dbReference type="GO" id="GO:0016812">
    <property type="term" value="F:hydrolase activity, acting on carbon-nitrogen (but not peptide) bonds, in cyclic amides"/>
    <property type="evidence" value="ECO:0007669"/>
    <property type="project" value="TreeGrafter"/>
</dbReference>
<dbReference type="SUPFAM" id="SSF51338">
    <property type="entry name" value="Composite domain of metallo-dependent hydrolases"/>
    <property type="match status" value="1"/>
</dbReference>
<keyword evidence="2" id="KW-1185">Reference proteome</keyword>
<evidence type="ECO:0000313" key="2">
    <source>
        <dbReference type="Proteomes" id="UP000245133"/>
    </source>
</evidence>
<evidence type="ECO:0000313" key="1">
    <source>
        <dbReference type="EMBL" id="GBF48557.1"/>
    </source>
</evidence>
<proteinExistence type="predicted"/>
<sequence length="581" mass="66031">MANVLIQGARIFDGSKNDSWIGDLRIRDGIVQEMAPHLSPAPDESKIDAKGLWLTPGFIDFHTHYDAEIEVSPDLSESVRHGVTTVALGSCSLSLAFGEPEDLADMFSRVEAIPRKNVLEILQSKKNWDSAKEYKEHLNSLPLGPNVVSFAGHSTIRTKVMGLKRALSKTDKPSKDELTKMETLLNDALNEGYLGMSINTLVWDKMDGSRFRSLPLPSTFADWSEYRVFNKILRKRGKVFQGVPNVSTKINLLLFLWEAIPIFKKKLKTTIISLMDVKFDPNLYKLLFFIGRLTNKIFRADFRFQALPEPFDLYADGMDVVVFEEFGAGAYANHIEDEAERRKLMKDQKYRSWFRRQWTNWFLPRVFHRDFKETVIVNSPDPKLVGKSIDQVAKERKVDSVTAFLDLVAEYGNQIRWYTVMANHRLKPLQKIVAHPDVLIGFSDAGAHLRGMAHYNFPLRMLKLVYDAEKAGQPFMRTEDAVYRLTGEIGDWFGINAGYVKIGQRADLVLLDPNHLDESLAKDVEAPMPFMNGFKRWVRRNDATIKKVFINGELAVDQGSPVSDLGKTKKFGSFLPSMIGS</sequence>